<gene>
    <name evidence="7" type="ORF">Naga_101097g1</name>
</gene>
<evidence type="ECO:0000313" key="8">
    <source>
        <dbReference type="Proteomes" id="UP000019335"/>
    </source>
</evidence>
<sequence>VLKKQLVIGLSTVAFVCLFASVTKLTHPPNGDARVTVVNYSTNSLNNRYDPNLPIHTGAVMLLDDDLEIAADTISCAFSAWKCDPSKLYSFGAGRAISDNGYTEADVGEVETNFLLPRMIFHKSFLQIYSNEENKPLLDYVDRQSAHCDDIAFATVISKYTAHPMYYIPAYYKDLALPGISSQKDRCQRRIECALAIQSFLNWTLSTVKSVEC</sequence>
<dbReference type="InterPro" id="IPR015338">
    <property type="entry name" value="GT64_dom"/>
</dbReference>
<comment type="caution">
    <text evidence="7">The sequence shown here is derived from an EMBL/GenBank/DDBJ whole genome shotgun (WGS) entry which is preliminary data.</text>
</comment>
<evidence type="ECO:0000256" key="5">
    <source>
        <dbReference type="SAM" id="SignalP"/>
    </source>
</evidence>
<keyword evidence="8" id="KW-1185">Reference proteome</keyword>
<keyword evidence="4" id="KW-1015">Disulfide bond</keyword>
<dbReference type="PANTHER" id="PTHR48261:SF2">
    <property type="entry name" value="ACETYLGLUCOSAMINYLTRANSFERASE"/>
    <property type="match status" value="1"/>
</dbReference>
<feature type="domain" description="Glycosyl transferase 64" evidence="6">
    <location>
        <begin position="27"/>
        <end position="198"/>
    </location>
</feature>
<keyword evidence="2 7" id="KW-0808">Transferase</keyword>
<accession>W7TGW9</accession>
<proteinExistence type="predicted"/>
<feature type="signal peptide" evidence="5">
    <location>
        <begin position="1"/>
        <end position="25"/>
    </location>
</feature>
<comment type="subcellular location">
    <subcellularLocation>
        <location evidence="1">Membrane</location>
    </subcellularLocation>
</comment>
<evidence type="ECO:0000256" key="4">
    <source>
        <dbReference type="ARBA" id="ARBA00023157"/>
    </source>
</evidence>
<evidence type="ECO:0000256" key="1">
    <source>
        <dbReference type="ARBA" id="ARBA00004370"/>
    </source>
</evidence>
<dbReference type="InterPro" id="IPR004263">
    <property type="entry name" value="Exostosin"/>
</dbReference>
<evidence type="ECO:0000259" key="6">
    <source>
        <dbReference type="Pfam" id="PF09258"/>
    </source>
</evidence>
<feature type="chain" id="PRO_5004900878" evidence="5">
    <location>
        <begin position="26"/>
        <end position="213"/>
    </location>
</feature>
<evidence type="ECO:0000256" key="3">
    <source>
        <dbReference type="ARBA" id="ARBA00023136"/>
    </source>
</evidence>
<dbReference type="Pfam" id="PF09258">
    <property type="entry name" value="Glyco_transf_64"/>
    <property type="match status" value="1"/>
</dbReference>
<dbReference type="InterPro" id="IPR029044">
    <property type="entry name" value="Nucleotide-diphossugar_trans"/>
</dbReference>
<dbReference type="Proteomes" id="UP000019335">
    <property type="component" value="Unassembled WGS sequence"/>
</dbReference>
<dbReference type="OrthoDB" id="5954868at2759"/>
<dbReference type="PANTHER" id="PTHR48261">
    <property type="entry name" value="ACETYLGLUCOSAMINYLTRANSFERASE"/>
    <property type="match status" value="1"/>
</dbReference>
<evidence type="ECO:0000313" key="7">
    <source>
        <dbReference type="EMBL" id="EWM20194.1"/>
    </source>
</evidence>
<organism evidence="7 8">
    <name type="scientific">Nannochloropsis gaditana</name>
    <dbReference type="NCBI Taxonomy" id="72520"/>
    <lineage>
        <taxon>Eukaryota</taxon>
        <taxon>Sar</taxon>
        <taxon>Stramenopiles</taxon>
        <taxon>Ochrophyta</taxon>
        <taxon>Eustigmatophyceae</taxon>
        <taxon>Eustigmatales</taxon>
        <taxon>Monodopsidaceae</taxon>
        <taxon>Nannochloropsis</taxon>
    </lineage>
</organism>
<dbReference type="GO" id="GO:0016757">
    <property type="term" value="F:glycosyltransferase activity"/>
    <property type="evidence" value="ECO:0007669"/>
    <property type="project" value="InterPro"/>
</dbReference>
<dbReference type="Gene3D" id="3.90.550.10">
    <property type="entry name" value="Spore Coat Polysaccharide Biosynthesis Protein SpsA, Chain A"/>
    <property type="match status" value="1"/>
</dbReference>
<protein>
    <submittedName>
        <fullName evidence="7">EXTL2, alpha-1,4-N-acetylhexosaminyltransferase</fullName>
    </submittedName>
</protein>
<reference evidence="7 8" key="1">
    <citation type="journal article" date="2014" name="Mol. Plant">
        <title>Chromosome Scale Genome Assembly and Transcriptome Profiling of Nannochloropsis gaditana in Nitrogen Depletion.</title>
        <authorList>
            <person name="Corteggiani Carpinelli E."/>
            <person name="Telatin A."/>
            <person name="Vitulo N."/>
            <person name="Forcato C."/>
            <person name="D'Angelo M."/>
            <person name="Schiavon R."/>
            <person name="Vezzi A."/>
            <person name="Giacometti G.M."/>
            <person name="Morosinotto T."/>
            <person name="Valle G."/>
        </authorList>
    </citation>
    <scope>NUCLEOTIDE SEQUENCE [LARGE SCALE GENOMIC DNA]</scope>
    <source>
        <strain evidence="7 8">B-31</strain>
    </source>
</reference>
<dbReference type="AlphaFoldDB" id="W7TGW9"/>
<keyword evidence="3" id="KW-0472">Membrane</keyword>
<feature type="non-terminal residue" evidence="7">
    <location>
        <position position="1"/>
    </location>
</feature>
<evidence type="ECO:0000256" key="2">
    <source>
        <dbReference type="ARBA" id="ARBA00022679"/>
    </source>
</evidence>
<name>W7TGW9_9STRA</name>
<dbReference type="EMBL" id="AZIL01003278">
    <property type="protein sequence ID" value="EWM20194.1"/>
    <property type="molecule type" value="Genomic_DNA"/>
</dbReference>
<dbReference type="GO" id="GO:0016020">
    <property type="term" value="C:membrane"/>
    <property type="evidence" value="ECO:0007669"/>
    <property type="project" value="UniProtKB-SubCell"/>
</dbReference>
<keyword evidence="5" id="KW-0732">Signal</keyword>